<dbReference type="RefSeq" id="WP_144847857.1">
    <property type="nucleotide sequence ID" value="NZ_VNJI01000016.1"/>
</dbReference>
<keyword evidence="4" id="KW-0472">Membrane</keyword>
<dbReference type="Pfam" id="PF17853">
    <property type="entry name" value="GGDEF_2"/>
    <property type="match status" value="1"/>
</dbReference>
<keyword evidence="1" id="KW-0805">Transcription regulation</keyword>
<evidence type="ECO:0000256" key="2">
    <source>
        <dbReference type="ARBA" id="ARBA00023125"/>
    </source>
</evidence>
<dbReference type="InterPro" id="IPR018060">
    <property type="entry name" value="HTH_AraC"/>
</dbReference>
<evidence type="ECO:0000259" key="5">
    <source>
        <dbReference type="PROSITE" id="PS01124"/>
    </source>
</evidence>
<dbReference type="OrthoDB" id="1975037at2"/>
<dbReference type="InterPro" id="IPR041522">
    <property type="entry name" value="CdaR_GGDEF"/>
</dbReference>
<evidence type="ECO:0000313" key="6">
    <source>
        <dbReference type="EMBL" id="TVY09162.1"/>
    </source>
</evidence>
<evidence type="ECO:0000256" key="4">
    <source>
        <dbReference type="SAM" id="Phobius"/>
    </source>
</evidence>
<organism evidence="6 7">
    <name type="scientific">Paenibacillus cremeus</name>
    <dbReference type="NCBI Taxonomy" id="2163881"/>
    <lineage>
        <taxon>Bacteria</taxon>
        <taxon>Bacillati</taxon>
        <taxon>Bacillota</taxon>
        <taxon>Bacilli</taxon>
        <taxon>Bacillales</taxon>
        <taxon>Paenibacillaceae</taxon>
        <taxon>Paenibacillus</taxon>
    </lineage>
</organism>
<dbReference type="PANTHER" id="PTHR43280:SF2">
    <property type="entry name" value="HTH-TYPE TRANSCRIPTIONAL REGULATOR EXSA"/>
    <property type="match status" value="1"/>
</dbReference>
<accession>A0A559KAL2</accession>
<reference evidence="6 7" key="1">
    <citation type="submission" date="2019-07" db="EMBL/GenBank/DDBJ databases">
        <authorList>
            <person name="Kim J."/>
        </authorList>
    </citation>
    <scope>NUCLEOTIDE SEQUENCE [LARGE SCALE GENOMIC DNA]</scope>
    <source>
        <strain evidence="6 7">JC52</strain>
    </source>
</reference>
<sequence>MVNWGSKLLNKRRMANPRTYLYRLIWLGCISVCIPVFLASLVYYQISTNRMEKYIQTESDSSLTIMKDRAERVLQEMEQESLQLANDPLIQQELSGPIDESGILKLDILKKIALVKNFNSFISEIYLYSSTNQLIISNEYGAIDKTYYKYKDQLDQLLASKHPTQWTQLKGKEGYITFARQLPLIGTEGPKGVLAFEIEASQLSKFMETDTVLLTGDQDLYIVKLHDPFGVDRKPGETLAKQTAGLKGIAIIKASDQSSGRFVAEGIDGKPAQYHFVKNVFSRTYVSVIPEQVITDQLSWIRNMTALILIVFVGIGILLTYITSKRAYTPIGQLMNHSRTLRGSRTSGIELKGSELDIIKESLDYLSQESEKLHTVMQNIEPSLREKFLFKLLSGDYTANQTLLQDCQTYGIQMEMTNVVLIVDAENIYREKRFLPEEKGIVAFSLANVMQEILNDQKLMGYAIPYQGRGVAILQFKPDMVQQTMRDLTSDYVYVMIDAFHKYLSFEVNVGIGRFYPSIADVPVSYKEADQALQYRIFRDAEPLLFIDDVEHVKKQTVLRYPIELEREILHSLEQEELASAVQHFKKFTETLRNSQSYVFIYQSYHLFLSSFIVSLEKAGANVFDLMEQNLFGQLRSKQTSKEMRDWFEESLFPLYLELTRNDREAAGDSAIQWVCQYIHEHYGSDVSLVHCADRVGLSPSYLSRLFKKQVGKNFLEYVVETKIGEAKRLLKDTDHSISEVAEAIGYSERNFIRLFQRYVQMTPGHFRSEHR</sequence>
<dbReference type="Gene3D" id="1.10.10.60">
    <property type="entry name" value="Homeodomain-like"/>
    <property type="match status" value="2"/>
</dbReference>
<dbReference type="EMBL" id="VNJI01000016">
    <property type="protein sequence ID" value="TVY09162.1"/>
    <property type="molecule type" value="Genomic_DNA"/>
</dbReference>
<name>A0A559KAL2_9BACL</name>
<keyword evidence="4" id="KW-1133">Transmembrane helix</keyword>
<evidence type="ECO:0000256" key="3">
    <source>
        <dbReference type="ARBA" id="ARBA00023163"/>
    </source>
</evidence>
<dbReference type="PROSITE" id="PS01124">
    <property type="entry name" value="HTH_ARAC_FAMILY_2"/>
    <property type="match status" value="1"/>
</dbReference>
<dbReference type="SUPFAM" id="SSF46689">
    <property type="entry name" value="Homeodomain-like"/>
    <property type="match status" value="2"/>
</dbReference>
<dbReference type="SMART" id="SM00342">
    <property type="entry name" value="HTH_ARAC"/>
    <property type="match status" value="1"/>
</dbReference>
<keyword evidence="3" id="KW-0804">Transcription</keyword>
<dbReference type="PROSITE" id="PS00041">
    <property type="entry name" value="HTH_ARAC_FAMILY_1"/>
    <property type="match status" value="1"/>
</dbReference>
<protein>
    <submittedName>
        <fullName evidence="6">AraC family transcriptional regulator</fullName>
    </submittedName>
</protein>
<evidence type="ECO:0000313" key="7">
    <source>
        <dbReference type="Proteomes" id="UP000317036"/>
    </source>
</evidence>
<dbReference type="AlphaFoldDB" id="A0A559KAL2"/>
<dbReference type="GO" id="GO:0003700">
    <property type="term" value="F:DNA-binding transcription factor activity"/>
    <property type="evidence" value="ECO:0007669"/>
    <property type="project" value="InterPro"/>
</dbReference>
<keyword evidence="2" id="KW-0238">DNA-binding</keyword>
<feature type="domain" description="HTH araC/xylS-type" evidence="5">
    <location>
        <begin position="673"/>
        <end position="770"/>
    </location>
</feature>
<proteinExistence type="predicted"/>
<feature type="transmembrane region" description="Helical" evidence="4">
    <location>
        <begin position="20"/>
        <end position="44"/>
    </location>
</feature>
<dbReference type="Pfam" id="PF12833">
    <property type="entry name" value="HTH_18"/>
    <property type="match status" value="1"/>
</dbReference>
<evidence type="ECO:0000256" key="1">
    <source>
        <dbReference type="ARBA" id="ARBA00023015"/>
    </source>
</evidence>
<keyword evidence="4" id="KW-0812">Transmembrane</keyword>
<dbReference type="GO" id="GO:0043565">
    <property type="term" value="F:sequence-specific DNA binding"/>
    <property type="evidence" value="ECO:0007669"/>
    <property type="project" value="InterPro"/>
</dbReference>
<keyword evidence="7" id="KW-1185">Reference proteome</keyword>
<feature type="transmembrane region" description="Helical" evidence="4">
    <location>
        <begin position="304"/>
        <end position="322"/>
    </location>
</feature>
<comment type="caution">
    <text evidence="6">The sequence shown here is derived from an EMBL/GenBank/DDBJ whole genome shotgun (WGS) entry which is preliminary data.</text>
</comment>
<dbReference type="Proteomes" id="UP000317036">
    <property type="component" value="Unassembled WGS sequence"/>
</dbReference>
<dbReference type="PANTHER" id="PTHR43280">
    <property type="entry name" value="ARAC-FAMILY TRANSCRIPTIONAL REGULATOR"/>
    <property type="match status" value="1"/>
</dbReference>
<dbReference type="InterPro" id="IPR009057">
    <property type="entry name" value="Homeodomain-like_sf"/>
</dbReference>
<gene>
    <name evidence="6" type="ORF">FPZ49_14560</name>
</gene>
<dbReference type="InterPro" id="IPR018062">
    <property type="entry name" value="HTH_AraC-typ_CS"/>
</dbReference>